<dbReference type="AlphaFoldDB" id="A0A3N4ZLF9"/>
<accession>A0A3N4ZLF9</accession>
<reference evidence="7 8" key="1">
    <citation type="submission" date="2018-11" db="EMBL/GenBank/DDBJ databases">
        <title>Sequencing the genomes of 1000 actinobacteria strains.</title>
        <authorList>
            <person name="Klenk H.-P."/>
        </authorList>
    </citation>
    <scope>NUCLEOTIDE SEQUENCE [LARGE SCALE GENOMIC DNA]</scope>
    <source>
        <strain evidence="7 8">DSM 15700</strain>
    </source>
</reference>
<protein>
    <submittedName>
        <fullName evidence="7">DNA-binding SARP family transcriptional activator</fullName>
    </submittedName>
</protein>
<evidence type="ECO:0000256" key="3">
    <source>
        <dbReference type="ARBA" id="ARBA00023125"/>
    </source>
</evidence>
<name>A0A3N4ZLF9_9MICO</name>
<sequence length="1045" mass="112759">MALACQDVLPIQRGPLASVALAQSDGAPRSRVEEGQEFMPQADSSSCARVTFSVLGPLAARVGESQISVGGPVQRRVLAMLLLEPGRVVPLDRLVDAVWDEDPPSTAAHQVRKAAASLRKRIPCGHDLIVTDDPGYRIDASRCGIDLLDFDTRTRAARGSLQEGDPEAAVAGLRSALGLWRGSVLSGIDTPVIRAAATVLDERRISAMEQVFELSLSLDQCNAIIPELRAFVAEDPLRETPRAQLMTALYRTGRQADALEEFRRLRELLQGTLGIDPGTRLNDLYAAILNSDPALGEPTAPVSIREPAEAEAADVDGAQPVVRARTLPASLRDFTGRGEELAQLQDLMAADGEPDSRQPRVIAIVGMGGVGKTSLAIEAAHRVSGRYPDGRLWVDLRGFTPGQTPLSPRESLDILLHAAGFPDDRIPDNLEARAGLWQSYLADRRVLILLDNVASPQQVQHLLPVPPGCVVLVTSRSRLVDLDGAVWVSVGHMSPAESVALINEIVPAPGAPQDLERLADLCGHLPLALRIAAARIASRPGWTVRYMADRLDKQSRRLAELRSDERSVAATLHLSYAAMPEAHQVAFALLGMHPGETMDLPSVAALLGMDVLDAEDILDALVDANLLEQRTAGVYALHDLVRNFAHGIGRDRDEGTLAVDSLLDYYVRATDEACDVLFPGRARRFDAHVPDVGETPALEKPEQAAAWFEREDRCLVSLVATALERGRNWQAVILARNLNFHLNARGCLDDLRELGVQAVEAARRLDEPVALCVTLSNLSSAGWKLGRVDESLQAATEAHRLAIRVGDRGIEAHSGLIIGLLMTNFGQYDEALPTLGRAIALAREIPNRRTEAECLTTLSTLHERQGRYDAAAAFAREAITASRAIGYQDNELVALADLALAQIGLASWAEARRTLEQARDLCEETSSRGDVSLVEVLSATVEDRLGSEADARELAAGALRRARSSDSCARLVRVTNLVAALHAGWGEHAEARTLYRAARESATAMRFHAEEVTARRGLALVAEVLGEDDVADGEPGADVARGRKA</sequence>
<evidence type="ECO:0000256" key="1">
    <source>
        <dbReference type="ARBA" id="ARBA00005820"/>
    </source>
</evidence>
<dbReference type="Gene3D" id="3.40.50.300">
    <property type="entry name" value="P-loop containing nucleotide triphosphate hydrolases"/>
    <property type="match status" value="1"/>
</dbReference>
<feature type="domain" description="OmpR/PhoB-type" evidence="6">
    <location>
        <begin position="42"/>
        <end position="140"/>
    </location>
</feature>
<dbReference type="SUPFAM" id="SSF52540">
    <property type="entry name" value="P-loop containing nucleoside triphosphate hydrolases"/>
    <property type="match status" value="1"/>
</dbReference>
<evidence type="ECO:0000259" key="6">
    <source>
        <dbReference type="PROSITE" id="PS51755"/>
    </source>
</evidence>
<evidence type="ECO:0000256" key="5">
    <source>
        <dbReference type="PROSITE-ProRule" id="PRU01091"/>
    </source>
</evidence>
<gene>
    <name evidence="7" type="ORF">EDD34_1355</name>
</gene>
<feature type="DNA-binding region" description="OmpR/PhoB-type" evidence="5">
    <location>
        <begin position="42"/>
        <end position="140"/>
    </location>
</feature>
<dbReference type="SMART" id="SM01043">
    <property type="entry name" value="BTAD"/>
    <property type="match status" value="1"/>
</dbReference>
<dbReference type="Pfam" id="PF00486">
    <property type="entry name" value="Trans_reg_C"/>
    <property type="match status" value="1"/>
</dbReference>
<organism evidence="7 8">
    <name type="scientific">Myceligenerans xiligouense</name>
    <dbReference type="NCBI Taxonomy" id="253184"/>
    <lineage>
        <taxon>Bacteria</taxon>
        <taxon>Bacillati</taxon>
        <taxon>Actinomycetota</taxon>
        <taxon>Actinomycetes</taxon>
        <taxon>Micrococcales</taxon>
        <taxon>Promicromonosporaceae</taxon>
        <taxon>Myceligenerans</taxon>
    </lineage>
</organism>
<dbReference type="PRINTS" id="PR00364">
    <property type="entry name" value="DISEASERSIST"/>
</dbReference>
<dbReference type="InterPro" id="IPR005158">
    <property type="entry name" value="BTAD"/>
</dbReference>
<dbReference type="GO" id="GO:0003677">
    <property type="term" value="F:DNA binding"/>
    <property type="evidence" value="ECO:0007669"/>
    <property type="project" value="UniProtKB-UniRule"/>
</dbReference>
<dbReference type="PANTHER" id="PTHR35807">
    <property type="entry name" value="TRANSCRIPTIONAL REGULATOR REDD-RELATED"/>
    <property type="match status" value="1"/>
</dbReference>
<comment type="similarity">
    <text evidence="1">Belongs to the AfsR/DnrI/RedD regulatory family.</text>
</comment>
<dbReference type="Pfam" id="PF13424">
    <property type="entry name" value="TPR_12"/>
    <property type="match status" value="1"/>
</dbReference>
<keyword evidence="8" id="KW-1185">Reference proteome</keyword>
<dbReference type="SUPFAM" id="SSF46894">
    <property type="entry name" value="C-terminal effector domain of the bipartite response regulators"/>
    <property type="match status" value="1"/>
</dbReference>
<evidence type="ECO:0000313" key="7">
    <source>
        <dbReference type="EMBL" id="RPF20751.1"/>
    </source>
</evidence>
<evidence type="ECO:0000313" key="8">
    <source>
        <dbReference type="Proteomes" id="UP000280501"/>
    </source>
</evidence>
<dbReference type="InterPro" id="IPR016032">
    <property type="entry name" value="Sig_transdc_resp-reg_C-effctor"/>
</dbReference>
<dbReference type="InterPro" id="IPR011990">
    <property type="entry name" value="TPR-like_helical_dom_sf"/>
</dbReference>
<dbReference type="PROSITE" id="PS51755">
    <property type="entry name" value="OMPR_PHOB"/>
    <property type="match status" value="1"/>
</dbReference>
<dbReference type="CDD" id="cd15831">
    <property type="entry name" value="BTAD"/>
    <property type="match status" value="1"/>
</dbReference>
<dbReference type="Pfam" id="PF00931">
    <property type="entry name" value="NB-ARC"/>
    <property type="match status" value="1"/>
</dbReference>
<proteinExistence type="inferred from homology"/>
<dbReference type="PANTHER" id="PTHR35807:SF1">
    <property type="entry name" value="TRANSCRIPTIONAL REGULATOR REDD"/>
    <property type="match status" value="1"/>
</dbReference>
<dbReference type="Gene3D" id="1.25.40.10">
    <property type="entry name" value="Tetratricopeptide repeat domain"/>
    <property type="match status" value="2"/>
</dbReference>
<dbReference type="GO" id="GO:0043531">
    <property type="term" value="F:ADP binding"/>
    <property type="evidence" value="ECO:0007669"/>
    <property type="project" value="InterPro"/>
</dbReference>
<dbReference type="InterPro" id="IPR027417">
    <property type="entry name" value="P-loop_NTPase"/>
</dbReference>
<dbReference type="GO" id="GO:0006355">
    <property type="term" value="P:regulation of DNA-templated transcription"/>
    <property type="evidence" value="ECO:0007669"/>
    <property type="project" value="InterPro"/>
</dbReference>
<dbReference type="SUPFAM" id="SSF48452">
    <property type="entry name" value="TPR-like"/>
    <property type="match status" value="2"/>
</dbReference>
<dbReference type="Gene3D" id="1.10.10.10">
    <property type="entry name" value="Winged helix-like DNA-binding domain superfamily/Winged helix DNA-binding domain"/>
    <property type="match status" value="2"/>
</dbReference>
<dbReference type="EMBL" id="RKQZ01000001">
    <property type="protein sequence ID" value="RPF20751.1"/>
    <property type="molecule type" value="Genomic_DNA"/>
</dbReference>
<dbReference type="Pfam" id="PF03704">
    <property type="entry name" value="BTAD"/>
    <property type="match status" value="1"/>
</dbReference>
<keyword evidence="3 5" id="KW-0238">DNA-binding</keyword>
<keyword evidence="4" id="KW-0804">Transcription</keyword>
<comment type="caution">
    <text evidence="7">The sequence shown here is derived from an EMBL/GenBank/DDBJ whole genome shotgun (WGS) entry which is preliminary data.</text>
</comment>
<dbReference type="SMART" id="SM00862">
    <property type="entry name" value="Trans_reg_C"/>
    <property type="match status" value="1"/>
</dbReference>
<dbReference type="GO" id="GO:0000160">
    <property type="term" value="P:phosphorelay signal transduction system"/>
    <property type="evidence" value="ECO:0007669"/>
    <property type="project" value="InterPro"/>
</dbReference>
<dbReference type="InterPro" id="IPR002182">
    <property type="entry name" value="NB-ARC"/>
</dbReference>
<evidence type="ECO:0000256" key="2">
    <source>
        <dbReference type="ARBA" id="ARBA00023015"/>
    </source>
</evidence>
<dbReference type="InterPro" id="IPR051677">
    <property type="entry name" value="AfsR-DnrI-RedD_regulator"/>
</dbReference>
<dbReference type="Proteomes" id="UP000280501">
    <property type="component" value="Unassembled WGS sequence"/>
</dbReference>
<dbReference type="InterPro" id="IPR036388">
    <property type="entry name" value="WH-like_DNA-bd_sf"/>
</dbReference>
<keyword evidence="2" id="KW-0805">Transcription regulation</keyword>
<evidence type="ECO:0000256" key="4">
    <source>
        <dbReference type="ARBA" id="ARBA00023163"/>
    </source>
</evidence>
<dbReference type="InterPro" id="IPR001867">
    <property type="entry name" value="OmpR/PhoB-type_DNA-bd"/>
</dbReference>